<dbReference type="EMBL" id="CP037920">
    <property type="protein sequence ID" value="QDT97039.1"/>
    <property type="molecule type" value="Genomic_DNA"/>
</dbReference>
<dbReference type="InterPro" id="IPR051257">
    <property type="entry name" value="Diverse_CBS-Domain"/>
</dbReference>
<dbReference type="Proteomes" id="UP000318704">
    <property type="component" value="Chromosome"/>
</dbReference>
<name>A0A517VVM2_9PLAN</name>
<gene>
    <name evidence="5" type="ORF">V144x_25100</name>
</gene>
<reference evidence="5 6" key="1">
    <citation type="submission" date="2019-03" db="EMBL/GenBank/DDBJ databases">
        <title>Deep-cultivation of Planctomycetes and their phenomic and genomic characterization uncovers novel biology.</title>
        <authorList>
            <person name="Wiegand S."/>
            <person name="Jogler M."/>
            <person name="Boedeker C."/>
            <person name="Pinto D."/>
            <person name="Vollmers J."/>
            <person name="Rivas-Marin E."/>
            <person name="Kohn T."/>
            <person name="Peeters S.H."/>
            <person name="Heuer A."/>
            <person name="Rast P."/>
            <person name="Oberbeckmann S."/>
            <person name="Bunk B."/>
            <person name="Jeske O."/>
            <person name="Meyerdierks A."/>
            <person name="Storesund J.E."/>
            <person name="Kallscheuer N."/>
            <person name="Luecker S."/>
            <person name="Lage O.M."/>
            <person name="Pohl T."/>
            <person name="Merkel B.J."/>
            <person name="Hornburger P."/>
            <person name="Mueller R.-W."/>
            <person name="Bruemmer F."/>
            <person name="Labrenz M."/>
            <person name="Spormann A.M."/>
            <person name="Op den Camp H."/>
            <person name="Overmann J."/>
            <person name="Amann R."/>
            <person name="Jetten M.S.M."/>
            <person name="Mascher T."/>
            <person name="Medema M.H."/>
            <person name="Devos D.P."/>
            <person name="Kaster A.-K."/>
            <person name="Ovreas L."/>
            <person name="Rohde M."/>
            <person name="Galperin M.Y."/>
            <person name="Jogler C."/>
        </authorList>
    </citation>
    <scope>NUCLEOTIDE SEQUENCE [LARGE SCALE GENOMIC DNA]</scope>
    <source>
        <strain evidence="5 6">V144</strain>
    </source>
</reference>
<keyword evidence="1 2" id="KW-0129">CBS domain</keyword>
<accession>A0A517VVM2</accession>
<evidence type="ECO:0000259" key="4">
    <source>
        <dbReference type="PROSITE" id="PS51371"/>
    </source>
</evidence>
<feature type="domain" description="CBS" evidence="4">
    <location>
        <begin position="9"/>
        <end position="67"/>
    </location>
</feature>
<evidence type="ECO:0000256" key="2">
    <source>
        <dbReference type="PROSITE-ProRule" id="PRU00703"/>
    </source>
</evidence>
<evidence type="ECO:0000313" key="5">
    <source>
        <dbReference type="EMBL" id="QDT97039.1"/>
    </source>
</evidence>
<evidence type="ECO:0000256" key="3">
    <source>
        <dbReference type="SAM" id="MobiDB-lite"/>
    </source>
</evidence>
<dbReference type="SUPFAM" id="SSF54631">
    <property type="entry name" value="CBS-domain pair"/>
    <property type="match status" value="1"/>
</dbReference>
<dbReference type="KEGG" id="gaw:V144x_25100"/>
<dbReference type="InterPro" id="IPR046342">
    <property type="entry name" value="CBS_dom_sf"/>
</dbReference>
<dbReference type="RefSeq" id="WP_144985423.1">
    <property type="nucleotide sequence ID" value="NZ_CP037920.1"/>
</dbReference>
<organism evidence="5 6">
    <name type="scientific">Gimesia aquarii</name>
    <dbReference type="NCBI Taxonomy" id="2527964"/>
    <lineage>
        <taxon>Bacteria</taxon>
        <taxon>Pseudomonadati</taxon>
        <taxon>Planctomycetota</taxon>
        <taxon>Planctomycetia</taxon>
        <taxon>Planctomycetales</taxon>
        <taxon>Planctomycetaceae</taxon>
        <taxon>Gimesia</taxon>
    </lineage>
</organism>
<evidence type="ECO:0000313" key="6">
    <source>
        <dbReference type="Proteomes" id="UP000318704"/>
    </source>
</evidence>
<dbReference type="PANTHER" id="PTHR43080">
    <property type="entry name" value="CBS DOMAIN-CONTAINING PROTEIN CBSX3, MITOCHONDRIAL"/>
    <property type="match status" value="1"/>
</dbReference>
<evidence type="ECO:0000256" key="1">
    <source>
        <dbReference type="ARBA" id="ARBA00023122"/>
    </source>
</evidence>
<dbReference type="Gene3D" id="3.10.580.10">
    <property type="entry name" value="CBS-domain"/>
    <property type="match status" value="1"/>
</dbReference>
<dbReference type="PANTHER" id="PTHR43080:SF2">
    <property type="entry name" value="CBS DOMAIN-CONTAINING PROTEIN"/>
    <property type="match status" value="1"/>
</dbReference>
<protein>
    <submittedName>
        <fullName evidence="5">CBS domain protein</fullName>
    </submittedName>
</protein>
<sequence length="177" mass="19652">MQVRVRDLMTVNPTSVLMGTSLQEAAEQMILAESSEIYVTDLQMRLVGVVPDYEILKHKLMHQNLDAPINSIMNVQIDALSPEDDAIQLAFLFRDRRNSCMAVAENGRLVGKLSCRDVFRVIMALDSIELTEEQTSEESAASITTAPGSTVSTINPPHLSKNSLRKHFLQQNAPQAK</sequence>
<dbReference type="InterPro" id="IPR000644">
    <property type="entry name" value="CBS_dom"/>
</dbReference>
<feature type="region of interest" description="Disordered" evidence="3">
    <location>
        <begin position="134"/>
        <end position="177"/>
    </location>
</feature>
<dbReference type="AlphaFoldDB" id="A0A517VVM2"/>
<dbReference type="Pfam" id="PF00571">
    <property type="entry name" value="CBS"/>
    <property type="match status" value="2"/>
</dbReference>
<feature type="compositionally biased region" description="Low complexity" evidence="3">
    <location>
        <begin position="137"/>
        <end position="146"/>
    </location>
</feature>
<proteinExistence type="predicted"/>
<dbReference type="PROSITE" id="PS51371">
    <property type="entry name" value="CBS"/>
    <property type="match status" value="1"/>
</dbReference>